<name>A0A4Z0JM36_9LACO</name>
<gene>
    <name evidence="4" type="ORF">EGT49_04485</name>
</gene>
<dbReference type="InterPro" id="IPR036380">
    <property type="entry name" value="Isochorismatase-like_sf"/>
</dbReference>
<organism evidence="4 5">
    <name type="scientific">Companilactobacillus suantsaicola</name>
    <dbReference type="NCBI Taxonomy" id="2487723"/>
    <lineage>
        <taxon>Bacteria</taxon>
        <taxon>Bacillati</taxon>
        <taxon>Bacillota</taxon>
        <taxon>Bacilli</taxon>
        <taxon>Lactobacillales</taxon>
        <taxon>Lactobacillaceae</taxon>
        <taxon>Companilactobacillus</taxon>
    </lineage>
</organism>
<dbReference type="Gene3D" id="3.40.50.850">
    <property type="entry name" value="Isochorismatase-like"/>
    <property type="match status" value="1"/>
</dbReference>
<dbReference type="OrthoDB" id="9785724at2"/>
<dbReference type="InterPro" id="IPR000868">
    <property type="entry name" value="Isochorismatase-like_dom"/>
</dbReference>
<dbReference type="InterPro" id="IPR050272">
    <property type="entry name" value="Isochorismatase-like_hydrls"/>
</dbReference>
<dbReference type="AlphaFoldDB" id="A0A4Z0JM36"/>
<dbReference type="PANTHER" id="PTHR43540">
    <property type="entry name" value="PEROXYUREIDOACRYLATE/UREIDOACRYLATE AMIDOHYDROLASE-RELATED"/>
    <property type="match status" value="1"/>
</dbReference>
<dbReference type="SUPFAM" id="SSF52499">
    <property type="entry name" value="Isochorismatase-like hydrolases"/>
    <property type="match status" value="1"/>
</dbReference>
<evidence type="ECO:0000256" key="1">
    <source>
        <dbReference type="ARBA" id="ARBA00006336"/>
    </source>
</evidence>
<dbReference type="CDD" id="cd01014">
    <property type="entry name" value="nicotinamidase_related"/>
    <property type="match status" value="1"/>
</dbReference>
<dbReference type="RefSeq" id="WP_135371918.1">
    <property type="nucleotide sequence ID" value="NZ_RKLY01000008.1"/>
</dbReference>
<accession>A0A4Z0JM36</accession>
<evidence type="ECO:0000313" key="5">
    <source>
        <dbReference type="Proteomes" id="UP000298021"/>
    </source>
</evidence>
<reference evidence="4 5" key="1">
    <citation type="submission" date="2018-10" db="EMBL/GenBank/DDBJ databases">
        <title>Lactobacillus sp. R7 and Lactobacillus sp. R19 isolated from fermented mustard green product of Taiwan.</title>
        <authorList>
            <person name="Lin S.-T."/>
        </authorList>
    </citation>
    <scope>NUCLEOTIDE SEQUENCE [LARGE SCALE GENOMIC DNA]</scope>
    <source>
        <strain evidence="4 5">BCRC 81127</strain>
    </source>
</reference>
<evidence type="ECO:0000313" key="4">
    <source>
        <dbReference type="EMBL" id="TGD23958.1"/>
    </source>
</evidence>
<dbReference type="GO" id="GO:0016787">
    <property type="term" value="F:hydrolase activity"/>
    <property type="evidence" value="ECO:0007669"/>
    <property type="project" value="UniProtKB-KW"/>
</dbReference>
<keyword evidence="2 4" id="KW-0378">Hydrolase</keyword>
<keyword evidence="5" id="KW-1185">Reference proteome</keyword>
<proteinExistence type="inferred from homology"/>
<evidence type="ECO:0000256" key="2">
    <source>
        <dbReference type="ARBA" id="ARBA00022801"/>
    </source>
</evidence>
<evidence type="ECO:0000259" key="3">
    <source>
        <dbReference type="Pfam" id="PF00857"/>
    </source>
</evidence>
<dbReference type="Pfam" id="PF00857">
    <property type="entry name" value="Isochorismatase"/>
    <property type="match status" value="1"/>
</dbReference>
<protein>
    <submittedName>
        <fullName evidence="4">Cysteine hydrolase</fullName>
    </submittedName>
</protein>
<sequence length="162" mass="19079">MSKLTDTLIVIDMQKALRYSYNFDDLINRINKRIALYREQDLPIIFIQHHDKDLALNSDLWQLAKNLDVKKEDLKLAKTHYDAFYHTDLQKILQAKNIKTLEICGAQTEYCCDATITVAHDLGYKIQMQHDATTTFDNNYMIAEDTISFFENIWDEDFVTFE</sequence>
<dbReference type="Proteomes" id="UP000298021">
    <property type="component" value="Unassembled WGS sequence"/>
</dbReference>
<comment type="caution">
    <text evidence="4">The sequence shown here is derived from an EMBL/GenBank/DDBJ whole genome shotgun (WGS) entry which is preliminary data.</text>
</comment>
<feature type="domain" description="Isochorismatase-like" evidence="3">
    <location>
        <begin position="8"/>
        <end position="139"/>
    </location>
</feature>
<dbReference type="EMBL" id="RKLY01000008">
    <property type="protein sequence ID" value="TGD23958.1"/>
    <property type="molecule type" value="Genomic_DNA"/>
</dbReference>
<comment type="similarity">
    <text evidence="1">Belongs to the isochorismatase family.</text>
</comment>
<dbReference type="PANTHER" id="PTHR43540:SF14">
    <property type="entry name" value="ISOCHORISMATASE"/>
    <property type="match status" value="1"/>
</dbReference>